<dbReference type="EMBL" id="CP147246">
    <property type="protein sequence ID" value="WYJ94565.1"/>
    <property type="molecule type" value="Genomic_DNA"/>
</dbReference>
<reference evidence="10" key="2">
    <citation type="submission" date="2017-05" db="EMBL/GenBank/DDBJ databases">
        <authorList>
            <consortium name="The Broad Institute Genomics Platform"/>
            <consortium name="The Broad Institute Genomic Center for Infectious Diseases"/>
            <person name="Earl A."/>
            <person name="Manson A."/>
            <person name="Schwartman J."/>
            <person name="Gilmore M."/>
            <person name="Abouelleil A."/>
            <person name="Cao P."/>
            <person name="Chapman S."/>
            <person name="Cusick C."/>
            <person name="Shea T."/>
            <person name="Young S."/>
            <person name="Neafsey D."/>
            <person name="Nusbaum C."/>
            <person name="Birren B."/>
        </authorList>
    </citation>
    <scope>NUCLEOTIDE SEQUENCE</scope>
    <source>
        <strain evidence="10">9D6_DIV0238</strain>
    </source>
</reference>
<sequence>MANIWNLWNIERTVSQRILNLIIKEEMDQIDFLKCKLGLEAFVINITKFLIVYTAALLFKVAIATSIFHASFLLIRTFSYGKHAKTSLGCVSSSLLLFVGLPVLCQSGILIPTYLLFYIRLLSLVVLLKFSPGVTDKNKLSKSNRKKALRVKSIVSWGVLNGLYLITASALTENLIVLGMFFASMYVIPNKFKGVDKI</sequence>
<evidence type="ECO:0000256" key="4">
    <source>
        <dbReference type="ARBA" id="ARBA00022692"/>
    </source>
</evidence>
<evidence type="ECO:0000313" key="10">
    <source>
        <dbReference type="EMBL" id="WYJ94565.1"/>
    </source>
</evidence>
<dbReference type="InterPro" id="IPR006741">
    <property type="entry name" value="AgrB"/>
</dbReference>
<dbReference type="EMBL" id="NIBQ01000003">
    <property type="protein sequence ID" value="OUZ30473.1"/>
    <property type="molecule type" value="Genomic_DNA"/>
</dbReference>
<evidence type="ECO:0000256" key="6">
    <source>
        <dbReference type="ARBA" id="ARBA00022989"/>
    </source>
</evidence>
<dbReference type="OrthoDB" id="2183538at2"/>
<keyword evidence="7 8" id="KW-0472">Membrane</keyword>
<keyword evidence="3" id="KW-0645">Protease</keyword>
<evidence type="ECO:0000256" key="3">
    <source>
        <dbReference type="ARBA" id="ARBA00022670"/>
    </source>
</evidence>
<feature type="transmembrane region" description="Helical" evidence="8">
    <location>
        <begin position="87"/>
        <end position="109"/>
    </location>
</feature>
<feature type="transmembrane region" description="Helical" evidence="8">
    <location>
        <begin position="155"/>
        <end position="188"/>
    </location>
</feature>
<reference evidence="9" key="1">
    <citation type="submission" date="2017-05" db="EMBL/GenBank/DDBJ databases">
        <title>The Genome Sequence of Enterococcus sp. 9D6_DIV0238.</title>
        <authorList>
            <consortium name="The Broad Institute Genomics Platform"/>
            <consortium name="The Broad Institute Genomic Center for Infectious Diseases"/>
            <person name="Earl A."/>
            <person name="Manson A."/>
            <person name="Schwartman J."/>
            <person name="Gilmore M."/>
            <person name="Abouelleil A."/>
            <person name="Cao P."/>
            <person name="Chapman S."/>
            <person name="Cusick C."/>
            <person name="Shea T."/>
            <person name="Young S."/>
            <person name="Neafsey D."/>
            <person name="Nusbaum C."/>
            <person name="Birren B."/>
        </authorList>
    </citation>
    <scope>NUCLEOTIDE SEQUENCE [LARGE SCALE GENOMIC DNA]</scope>
    <source>
        <strain evidence="9">9D6_DIV0238</strain>
    </source>
</reference>
<evidence type="ECO:0000256" key="7">
    <source>
        <dbReference type="ARBA" id="ARBA00023136"/>
    </source>
</evidence>
<keyword evidence="5" id="KW-0378">Hydrolase</keyword>
<dbReference type="GO" id="GO:0008233">
    <property type="term" value="F:peptidase activity"/>
    <property type="evidence" value="ECO:0007669"/>
    <property type="project" value="UniProtKB-KW"/>
</dbReference>
<organism evidence="9">
    <name type="scientific">Candidatus Enterococcus dunnyi</name>
    <dbReference type="NCBI Taxonomy" id="1834192"/>
    <lineage>
        <taxon>Bacteria</taxon>
        <taxon>Bacillati</taxon>
        <taxon>Bacillota</taxon>
        <taxon>Bacilli</taxon>
        <taxon>Lactobacillales</taxon>
        <taxon>Enterococcaceae</taxon>
        <taxon>Enterococcus</taxon>
    </lineage>
</organism>
<protein>
    <submittedName>
        <fullName evidence="10">Accessory regulator B</fullName>
    </submittedName>
</protein>
<gene>
    <name evidence="10" type="ORF">A5889_002078</name>
    <name evidence="9" type="ORF">A5889_002761</name>
</gene>
<dbReference type="GO" id="GO:0006508">
    <property type="term" value="P:proteolysis"/>
    <property type="evidence" value="ECO:0007669"/>
    <property type="project" value="UniProtKB-KW"/>
</dbReference>
<dbReference type="GO" id="GO:0009372">
    <property type="term" value="P:quorum sensing"/>
    <property type="evidence" value="ECO:0007669"/>
    <property type="project" value="UniProtKB-KW"/>
</dbReference>
<proteinExistence type="predicted"/>
<name>A0A200IZS0_9ENTE</name>
<evidence type="ECO:0000256" key="8">
    <source>
        <dbReference type="SAM" id="Phobius"/>
    </source>
</evidence>
<dbReference type="RefSeq" id="WP_087641827.1">
    <property type="nucleotide sequence ID" value="NZ_CP147246.1"/>
</dbReference>
<dbReference type="Pfam" id="PF04647">
    <property type="entry name" value="AgrB"/>
    <property type="match status" value="1"/>
</dbReference>
<evidence type="ECO:0000313" key="11">
    <source>
        <dbReference type="Proteomes" id="UP000196151"/>
    </source>
</evidence>
<evidence type="ECO:0000256" key="5">
    <source>
        <dbReference type="ARBA" id="ARBA00022801"/>
    </source>
</evidence>
<evidence type="ECO:0000256" key="2">
    <source>
        <dbReference type="ARBA" id="ARBA00022654"/>
    </source>
</evidence>
<keyword evidence="11" id="KW-1185">Reference proteome</keyword>
<dbReference type="AlphaFoldDB" id="A0A200IZS0"/>
<feature type="transmembrane region" description="Helical" evidence="8">
    <location>
        <begin position="50"/>
        <end position="75"/>
    </location>
</feature>
<dbReference type="SMART" id="SM00793">
    <property type="entry name" value="AgrB"/>
    <property type="match status" value="1"/>
</dbReference>
<keyword evidence="2" id="KW-0673">Quorum sensing</keyword>
<feature type="transmembrane region" description="Helical" evidence="8">
    <location>
        <begin position="115"/>
        <end position="134"/>
    </location>
</feature>
<keyword evidence="4 8" id="KW-0812">Transmembrane</keyword>
<dbReference type="GO" id="GO:0016020">
    <property type="term" value="C:membrane"/>
    <property type="evidence" value="ECO:0007669"/>
    <property type="project" value="InterPro"/>
</dbReference>
<keyword evidence="6 8" id="KW-1133">Transmembrane helix</keyword>
<dbReference type="Proteomes" id="UP000196151">
    <property type="component" value="Chromosome"/>
</dbReference>
<evidence type="ECO:0000313" key="9">
    <source>
        <dbReference type="EMBL" id="OUZ30473.1"/>
    </source>
</evidence>
<reference evidence="10" key="3">
    <citation type="submission" date="2024-03" db="EMBL/GenBank/DDBJ databases">
        <title>The Genome Sequence of Enterococcus sp. DIV0238c.</title>
        <authorList>
            <consortium name="The Broad Institute Genomics Platform"/>
            <consortium name="The Broad Institute Microbial Omics Core"/>
            <consortium name="The Broad Institute Genomic Center for Infectious Diseases"/>
            <person name="Earl A."/>
            <person name="Manson A."/>
            <person name="Gilmore M."/>
            <person name="Schwartman J."/>
            <person name="Shea T."/>
            <person name="Abouelleil A."/>
            <person name="Cao P."/>
            <person name="Chapman S."/>
            <person name="Cusick C."/>
            <person name="Young S."/>
            <person name="Neafsey D."/>
            <person name="Nusbaum C."/>
            <person name="Birren B."/>
        </authorList>
    </citation>
    <scope>NUCLEOTIDE SEQUENCE</scope>
    <source>
        <strain evidence="10">9D6_DIV0238</strain>
    </source>
</reference>
<evidence type="ECO:0000256" key="1">
    <source>
        <dbReference type="ARBA" id="ARBA00022475"/>
    </source>
</evidence>
<accession>A0A200IZS0</accession>
<keyword evidence="1" id="KW-1003">Cell membrane</keyword>